<keyword evidence="5" id="KW-0411">Iron-sulfur</keyword>
<keyword evidence="2" id="KW-0479">Metal-binding</keyword>
<evidence type="ECO:0000256" key="4">
    <source>
        <dbReference type="ARBA" id="ARBA00023004"/>
    </source>
</evidence>
<dbReference type="PANTHER" id="PTHR21266:SF19">
    <property type="entry name" value="CHLOROPHYLLIDE A OXYGENASE, CHLOROPLASTIC"/>
    <property type="match status" value="1"/>
</dbReference>
<dbReference type="GO" id="GO:0005737">
    <property type="term" value="C:cytoplasm"/>
    <property type="evidence" value="ECO:0007669"/>
    <property type="project" value="TreeGrafter"/>
</dbReference>
<dbReference type="InterPro" id="IPR044043">
    <property type="entry name" value="VanA_C_cat"/>
</dbReference>
<dbReference type="SUPFAM" id="SSF50022">
    <property type="entry name" value="ISP domain"/>
    <property type="match status" value="1"/>
</dbReference>
<name>A0A366F4U8_9HYPH</name>
<dbReference type="GO" id="GO:0004497">
    <property type="term" value="F:monooxygenase activity"/>
    <property type="evidence" value="ECO:0007669"/>
    <property type="project" value="UniProtKB-KW"/>
</dbReference>
<evidence type="ECO:0000256" key="1">
    <source>
        <dbReference type="ARBA" id="ARBA00022714"/>
    </source>
</evidence>
<dbReference type="EMBL" id="QNRK01000021">
    <property type="protein sequence ID" value="RBP09668.1"/>
    <property type="molecule type" value="Genomic_DNA"/>
</dbReference>
<comment type="caution">
    <text evidence="7">The sequence shown here is derived from an EMBL/GenBank/DDBJ whole genome shotgun (WGS) entry which is preliminary data.</text>
</comment>
<evidence type="ECO:0000313" key="7">
    <source>
        <dbReference type="EMBL" id="RBP09668.1"/>
    </source>
</evidence>
<dbReference type="Gene3D" id="3.90.380.10">
    <property type="entry name" value="Naphthalene 1,2-dioxygenase Alpha Subunit, Chain A, domain 1"/>
    <property type="match status" value="1"/>
</dbReference>
<keyword evidence="7" id="KW-0489">Methyltransferase</keyword>
<keyword evidence="7" id="KW-0808">Transferase</keyword>
<evidence type="ECO:0000256" key="3">
    <source>
        <dbReference type="ARBA" id="ARBA00023002"/>
    </source>
</evidence>
<dbReference type="OrthoDB" id="9800776at2"/>
<protein>
    <submittedName>
        <fullName evidence="7">Vanillate O-demethylase monooxygenase subunit</fullName>
    </submittedName>
</protein>
<feature type="domain" description="Rieske" evidence="6">
    <location>
        <begin position="24"/>
        <end position="127"/>
    </location>
</feature>
<dbReference type="PANTHER" id="PTHR21266">
    <property type="entry name" value="IRON-SULFUR DOMAIN CONTAINING PROTEIN"/>
    <property type="match status" value="1"/>
</dbReference>
<dbReference type="Pfam" id="PF00355">
    <property type="entry name" value="Rieske"/>
    <property type="match status" value="1"/>
</dbReference>
<dbReference type="GO" id="GO:0046872">
    <property type="term" value="F:metal ion binding"/>
    <property type="evidence" value="ECO:0007669"/>
    <property type="project" value="UniProtKB-KW"/>
</dbReference>
<dbReference type="RefSeq" id="WP_113890685.1">
    <property type="nucleotide sequence ID" value="NZ_QNRK01000021.1"/>
</dbReference>
<accession>A0A366F4U8</accession>
<dbReference type="GO" id="GO:0032259">
    <property type="term" value="P:methylation"/>
    <property type="evidence" value="ECO:0007669"/>
    <property type="project" value="UniProtKB-KW"/>
</dbReference>
<reference evidence="7 8" key="1">
    <citation type="submission" date="2018-06" db="EMBL/GenBank/DDBJ databases">
        <title>Genomic Encyclopedia of Type Strains, Phase IV (KMG-IV): sequencing the most valuable type-strain genomes for metagenomic binning, comparative biology and taxonomic classification.</title>
        <authorList>
            <person name="Goeker M."/>
        </authorList>
    </citation>
    <scope>NUCLEOTIDE SEQUENCE [LARGE SCALE GENOMIC DNA]</scope>
    <source>
        <strain evidence="7 8">DSM 24875</strain>
    </source>
</reference>
<dbReference type="SUPFAM" id="SSF55961">
    <property type="entry name" value="Bet v1-like"/>
    <property type="match status" value="1"/>
</dbReference>
<dbReference type="InterPro" id="IPR050584">
    <property type="entry name" value="Cholesterol_7-desaturase"/>
</dbReference>
<evidence type="ECO:0000313" key="8">
    <source>
        <dbReference type="Proteomes" id="UP000253529"/>
    </source>
</evidence>
<sequence>MNTHVKVDEDQTAQARRPFLLKAWYAAALSTEIGPEALFHRKLLGTNVLIYRKQDGTPTALQDRCPHRFAPLHLGKRIGDEVSCIYHALRFDAGGACTHNPHGSGVIPKAAKVRTYPLVEKYGYIWIWMAEEAPDYALLPDYSPLDRGHPNGVGHTYMYLKANYELIIDNVMDLSHIDHVHGEIITTRGQLSPIVPAVVEGERTVNARWEWKQTPAMHIFSKFMPDPEAEARMFFDITWHQPANIQLSVGAIQGPGNLDLVDCVAQYDLHTTTPETETTTHYWFSTRRNHIEEDGDFNAFKIQAMHNAFVDEDFPIIEATQLEMQTNDFFSLDPVLMSNDIAPVKVRRLLQKLIENENGGA</sequence>
<dbReference type="Pfam" id="PF19112">
    <property type="entry name" value="VanA_C"/>
    <property type="match status" value="1"/>
</dbReference>
<dbReference type="InterPro" id="IPR036922">
    <property type="entry name" value="Rieske_2Fe-2S_sf"/>
</dbReference>
<evidence type="ECO:0000256" key="5">
    <source>
        <dbReference type="ARBA" id="ARBA00023014"/>
    </source>
</evidence>
<dbReference type="InterPro" id="IPR017941">
    <property type="entry name" value="Rieske_2Fe-2S"/>
</dbReference>
<dbReference type="AlphaFoldDB" id="A0A366F4U8"/>
<keyword evidence="1" id="KW-0001">2Fe-2S</keyword>
<keyword evidence="7" id="KW-0503">Monooxygenase</keyword>
<keyword evidence="8" id="KW-1185">Reference proteome</keyword>
<evidence type="ECO:0000259" key="6">
    <source>
        <dbReference type="PROSITE" id="PS51296"/>
    </source>
</evidence>
<keyword evidence="3" id="KW-0560">Oxidoreductase</keyword>
<organism evidence="7 8">
    <name type="scientific">Roseiarcus fermentans</name>
    <dbReference type="NCBI Taxonomy" id="1473586"/>
    <lineage>
        <taxon>Bacteria</taxon>
        <taxon>Pseudomonadati</taxon>
        <taxon>Pseudomonadota</taxon>
        <taxon>Alphaproteobacteria</taxon>
        <taxon>Hyphomicrobiales</taxon>
        <taxon>Roseiarcaceae</taxon>
        <taxon>Roseiarcus</taxon>
    </lineage>
</organism>
<keyword evidence="4" id="KW-0408">Iron</keyword>
<dbReference type="Proteomes" id="UP000253529">
    <property type="component" value="Unassembled WGS sequence"/>
</dbReference>
<dbReference type="Gene3D" id="2.102.10.10">
    <property type="entry name" value="Rieske [2Fe-2S] iron-sulphur domain"/>
    <property type="match status" value="1"/>
</dbReference>
<evidence type="ECO:0000256" key="2">
    <source>
        <dbReference type="ARBA" id="ARBA00022723"/>
    </source>
</evidence>
<dbReference type="PROSITE" id="PS51296">
    <property type="entry name" value="RIESKE"/>
    <property type="match status" value="1"/>
</dbReference>
<dbReference type="GO" id="GO:0008168">
    <property type="term" value="F:methyltransferase activity"/>
    <property type="evidence" value="ECO:0007669"/>
    <property type="project" value="UniProtKB-KW"/>
</dbReference>
<proteinExistence type="predicted"/>
<gene>
    <name evidence="7" type="ORF">DFR50_12112</name>
</gene>
<dbReference type="GO" id="GO:0051537">
    <property type="term" value="F:2 iron, 2 sulfur cluster binding"/>
    <property type="evidence" value="ECO:0007669"/>
    <property type="project" value="UniProtKB-KW"/>
</dbReference>